<protein>
    <submittedName>
        <fullName evidence="1">Uncharacterized protein</fullName>
    </submittedName>
</protein>
<gene>
    <name evidence="1" type="ORF">BBF96_06065</name>
</gene>
<dbReference type="EMBL" id="CP016379">
    <property type="protein sequence ID" value="AZR72997.1"/>
    <property type="molecule type" value="Genomic_DNA"/>
</dbReference>
<dbReference type="Proteomes" id="UP000267250">
    <property type="component" value="Chromosome"/>
</dbReference>
<dbReference type="OrthoDB" id="10011286at2"/>
<dbReference type="RefSeq" id="WP_127016330.1">
    <property type="nucleotide sequence ID" value="NZ_CP016379.1"/>
</dbReference>
<name>A0A3S9SXD7_9FIRM</name>
<dbReference type="KEGG" id="aft:BBF96_06065"/>
<keyword evidence="2" id="KW-1185">Reference proteome</keyword>
<proteinExistence type="predicted"/>
<evidence type="ECO:0000313" key="1">
    <source>
        <dbReference type="EMBL" id="AZR72997.1"/>
    </source>
</evidence>
<sequence>MPYPYMNVDPNKINGDFKVPGFSSANQMKRFNNSRIGKSIASGLREVGKAYTSKPDEVAVEKGGALIYHTTRSIGRRVGVKAALKAGIKKTIGGPISYIGDIYRFCKGFVRGWSQYGK</sequence>
<accession>A0A3S9SXD7</accession>
<dbReference type="AlphaFoldDB" id="A0A3S9SXD7"/>
<reference evidence="1 2" key="1">
    <citation type="submission" date="2016-07" db="EMBL/GenBank/DDBJ databases">
        <title>Genome and transcriptome analysis of iron-reducing fermentative bacteria Anoxybacter fermentans.</title>
        <authorList>
            <person name="Zeng X."/>
            <person name="Shao Z."/>
        </authorList>
    </citation>
    <scope>NUCLEOTIDE SEQUENCE [LARGE SCALE GENOMIC DNA]</scope>
    <source>
        <strain evidence="1 2">DY22613</strain>
    </source>
</reference>
<organism evidence="1 2">
    <name type="scientific">Anoxybacter fermentans</name>
    <dbReference type="NCBI Taxonomy" id="1323375"/>
    <lineage>
        <taxon>Bacteria</taxon>
        <taxon>Bacillati</taxon>
        <taxon>Bacillota</taxon>
        <taxon>Clostridia</taxon>
        <taxon>Halanaerobiales</taxon>
        <taxon>Anoxybacter</taxon>
    </lineage>
</organism>
<evidence type="ECO:0000313" key="2">
    <source>
        <dbReference type="Proteomes" id="UP000267250"/>
    </source>
</evidence>